<sequence>YGVENGNVKKNGIKASELNPRLVFHNGIPSASISLAYDSIQNILAISTKDGRIKLLGKDNTQALLDSNQPLPSKFMQVWDIKTKTLAYVHIVNEDITAFTVIQQTSYVYAGNSVGNIIVLKLDHVTNHLQQMNYNIPLSASHGNTTEVADDTAVLYIMPQPKAESKRVLLIFRDGLIVLWGIEESKVLLVMGGNVLSISNESKKVTSACWACPFGSKLIVGYNTGEIYLWNVPSLSADTELPSAQNIPSYKLNLSYKMERIPILSLKWVYGDGKCSRLYINGFSNSSSSNMFQIVLLNEHTASRTIKLTLPLLEPCLDMEIISSAFYQNKQNQDSLLLVLKSGRLCTFDDYAIEKYLLQSQSRSPPSLPKQVMVRLPLADSSITIAKFITNNSTFMSGINEDYNMLMKSFPTLLPTEGRGKDGNSLISSIKQQSEDDHSSSGIPVTALYFEITSRNFVSGDQNGMVRIFKFKSEPFSTESNLFSLQGNVKKGSNQIIQSIKLIRVNGAVICIDVNSHSKHLAVGTDQGY</sequence>
<dbReference type="InterPro" id="IPR036322">
    <property type="entry name" value="WD40_repeat_dom_sf"/>
</dbReference>
<evidence type="ECO:0000313" key="2">
    <source>
        <dbReference type="Proteomes" id="UP000554482"/>
    </source>
</evidence>
<dbReference type="SUPFAM" id="SSF50978">
    <property type="entry name" value="WD40 repeat-like"/>
    <property type="match status" value="1"/>
</dbReference>
<feature type="non-terminal residue" evidence="1">
    <location>
        <position position="529"/>
    </location>
</feature>
<dbReference type="GO" id="GO:0005737">
    <property type="term" value="C:cytoplasm"/>
    <property type="evidence" value="ECO:0007669"/>
    <property type="project" value="TreeGrafter"/>
</dbReference>
<dbReference type="PANTHER" id="PTHR10241:SF27">
    <property type="entry name" value="TRANSDUCIN_WD40 REPEAT-LIKE SUPERFAMILY PROTEIN"/>
    <property type="match status" value="1"/>
</dbReference>
<dbReference type="OrthoDB" id="19944at2759"/>
<organism evidence="1 2">
    <name type="scientific">Thalictrum thalictroides</name>
    <name type="common">Rue-anemone</name>
    <name type="synonym">Anemone thalictroides</name>
    <dbReference type="NCBI Taxonomy" id="46969"/>
    <lineage>
        <taxon>Eukaryota</taxon>
        <taxon>Viridiplantae</taxon>
        <taxon>Streptophyta</taxon>
        <taxon>Embryophyta</taxon>
        <taxon>Tracheophyta</taxon>
        <taxon>Spermatophyta</taxon>
        <taxon>Magnoliopsida</taxon>
        <taxon>Ranunculales</taxon>
        <taxon>Ranunculaceae</taxon>
        <taxon>Thalictroideae</taxon>
        <taxon>Thalictrum</taxon>
    </lineage>
</organism>
<dbReference type="GO" id="GO:0019905">
    <property type="term" value="F:syntaxin binding"/>
    <property type="evidence" value="ECO:0007669"/>
    <property type="project" value="TreeGrafter"/>
</dbReference>
<dbReference type="GO" id="GO:0006893">
    <property type="term" value="P:Golgi to plasma membrane transport"/>
    <property type="evidence" value="ECO:0007669"/>
    <property type="project" value="TreeGrafter"/>
</dbReference>
<dbReference type="InterPro" id="IPR015943">
    <property type="entry name" value="WD40/YVTN_repeat-like_dom_sf"/>
</dbReference>
<dbReference type="GO" id="GO:0005096">
    <property type="term" value="F:GTPase activator activity"/>
    <property type="evidence" value="ECO:0007669"/>
    <property type="project" value="TreeGrafter"/>
</dbReference>
<protein>
    <submittedName>
        <fullName evidence="1">Syntaxin-binding protein</fullName>
    </submittedName>
</protein>
<evidence type="ECO:0000313" key="1">
    <source>
        <dbReference type="EMBL" id="KAF5184845.1"/>
    </source>
</evidence>
<gene>
    <name evidence="1" type="ORF">FRX31_025568</name>
</gene>
<proteinExistence type="predicted"/>
<dbReference type="GO" id="GO:0005886">
    <property type="term" value="C:plasma membrane"/>
    <property type="evidence" value="ECO:0007669"/>
    <property type="project" value="TreeGrafter"/>
</dbReference>
<dbReference type="Proteomes" id="UP000554482">
    <property type="component" value="Unassembled WGS sequence"/>
</dbReference>
<accession>A0A7J6VL03</accession>
<name>A0A7J6VL03_THATH</name>
<dbReference type="EMBL" id="JABWDY010031509">
    <property type="protein sequence ID" value="KAF5184845.1"/>
    <property type="molecule type" value="Genomic_DNA"/>
</dbReference>
<keyword evidence="2" id="KW-1185">Reference proteome</keyword>
<comment type="caution">
    <text evidence="1">The sequence shown here is derived from an EMBL/GenBank/DDBJ whole genome shotgun (WGS) entry which is preliminary data.</text>
</comment>
<reference evidence="1 2" key="1">
    <citation type="submission" date="2020-06" db="EMBL/GenBank/DDBJ databases">
        <title>Transcriptomic and genomic resources for Thalictrum thalictroides and T. hernandezii: Facilitating candidate gene discovery in an emerging model plant lineage.</title>
        <authorList>
            <person name="Arias T."/>
            <person name="Riano-Pachon D.M."/>
            <person name="Di Stilio V.S."/>
        </authorList>
    </citation>
    <scope>NUCLEOTIDE SEQUENCE [LARGE SCALE GENOMIC DNA]</scope>
    <source>
        <strain evidence="2">cv. WT478/WT964</strain>
        <tissue evidence="1">Leaves</tissue>
    </source>
</reference>
<dbReference type="PANTHER" id="PTHR10241">
    <property type="entry name" value="LETHAL 2 GIANT LARVAE PROTEIN"/>
    <property type="match status" value="1"/>
</dbReference>
<dbReference type="GO" id="GO:0006887">
    <property type="term" value="P:exocytosis"/>
    <property type="evidence" value="ECO:0007669"/>
    <property type="project" value="TreeGrafter"/>
</dbReference>
<dbReference type="Gene3D" id="2.130.10.10">
    <property type="entry name" value="YVTN repeat-like/Quinoprotein amine dehydrogenase"/>
    <property type="match status" value="1"/>
</dbReference>
<dbReference type="GO" id="GO:0045159">
    <property type="term" value="F:myosin II binding"/>
    <property type="evidence" value="ECO:0007669"/>
    <property type="project" value="TreeGrafter"/>
</dbReference>
<dbReference type="AlphaFoldDB" id="A0A7J6VL03"/>
<feature type="non-terminal residue" evidence="1">
    <location>
        <position position="1"/>
    </location>
</feature>